<evidence type="ECO:0000313" key="4">
    <source>
        <dbReference type="Proteomes" id="UP001642409"/>
    </source>
</evidence>
<proteinExistence type="predicted"/>
<dbReference type="EMBL" id="CATOUU010000377">
    <property type="protein sequence ID" value="CAI9926850.1"/>
    <property type="molecule type" value="Genomic_DNA"/>
</dbReference>
<evidence type="ECO:0000256" key="1">
    <source>
        <dbReference type="SAM" id="MobiDB-lite"/>
    </source>
</evidence>
<gene>
    <name evidence="2" type="ORF">HINF_LOCUS14495</name>
    <name evidence="3" type="ORF">HINF_LOCUS65809</name>
</gene>
<feature type="compositionally biased region" description="Basic and acidic residues" evidence="1">
    <location>
        <begin position="204"/>
        <end position="217"/>
    </location>
</feature>
<feature type="compositionally biased region" description="Basic and acidic residues" evidence="1">
    <location>
        <begin position="170"/>
        <end position="191"/>
    </location>
</feature>
<reference evidence="3 4" key="2">
    <citation type="submission" date="2024-07" db="EMBL/GenBank/DDBJ databases">
        <authorList>
            <person name="Akdeniz Z."/>
        </authorList>
    </citation>
    <scope>NUCLEOTIDE SEQUENCE [LARGE SCALE GENOMIC DNA]</scope>
</reference>
<dbReference type="AlphaFoldDB" id="A0AA86NXE9"/>
<organism evidence="2">
    <name type="scientific">Hexamita inflata</name>
    <dbReference type="NCBI Taxonomy" id="28002"/>
    <lineage>
        <taxon>Eukaryota</taxon>
        <taxon>Metamonada</taxon>
        <taxon>Diplomonadida</taxon>
        <taxon>Hexamitidae</taxon>
        <taxon>Hexamitinae</taxon>
        <taxon>Hexamita</taxon>
    </lineage>
</organism>
<comment type="caution">
    <text evidence="2">The sequence shown here is derived from an EMBL/GenBank/DDBJ whole genome shotgun (WGS) entry which is preliminary data.</text>
</comment>
<dbReference type="Proteomes" id="UP001642409">
    <property type="component" value="Unassembled WGS sequence"/>
</dbReference>
<dbReference type="EMBL" id="CAXDID020000436">
    <property type="protein sequence ID" value="CAL6091486.1"/>
    <property type="molecule type" value="Genomic_DNA"/>
</dbReference>
<evidence type="ECO:0000313" key="2">
    <source>
        <dbReference type="EMBL" id="CAI9926850.1"/>
    </source>
</evidence>
<protein>
    <submittedName>
        <fullName evidence="3">Hypothetical_protein</fullName>
    </submittedName>
</protein>
<sequence length="217" mass="24748">MDVIKKQLQLIEQLKATTSELALQTGVIPTTPQLSAAQLQELLILMNGSNKNQWLPYFAAKHKFQHKEINNIKIQLDEFARKILANQDLTTVVVPEINESPAQVAETQAHEIVREGPAYLNKFPVNHEVIELIKSTNEKALARKEKMAEKQQSLITIDLTKNVLTQVVQEEEKQAEKDKKKDKKDKSEKKQAQLTESLKASQSESKKDKKDKKKDKE</sequence>
<keyword evidence="4" id="KW-1185">Reference proteome</keyword>
<name>A0AA86NXE9_9EUKA</name>
<evidence type="ECO:0000313" key="3">
    <source>
        <dbReference type="EMBL" id="CAL6091486.1"/>
    </source>
</evidence>
<reference evidence="2" key="1">
    <citation type="submission" date="2023-06" db="EMBL/GenBank/DDBJ databases">
        <authorList>
            <person name="Kurt Z."/>
        </authorList>
    </citation>
    <scope>NUCLEOTIDE SEQUENCE</scope>
</reference>
<feature type="compositionally biased region" description="Polar residues" evidence="1">
    <location>
        <begin position="194"/>
        <end position="203"/>
    </location>
</feature>
<feature type="region of interest" description="Disordered" evidence="1">
    <location>
        <begin position="170"/>
        <end position="217"/>
    </location>
</feature>
<accession>A0AA86NXE9</accession>